<evidence type="ECO:0008006" key="2">
    <source>
        <dbReference type="Google" id="ProtNLM"/>
    </source>
</evidence>
<proteinExistence type="predicted"/>
<dbReference type="SUPFAM" id="SSF55729">
    <property type="entry name" value="Acyl-CoA N-acyltransferases (Nat)"/>
    <property type="match status" value="1"/>
</dbReference>
<dbReference type="STRING" id="47839.BN973_04088"/>
<organism evidence="1">
    <name type="scientific">Mycobacterium triplex</name>
    <dbReference type="NCBI Taxonomy" id="47839"/>
    <lineage>
        <taxon>Bacteria</taxon>
        <taxon>Bacillati</taxon>
        <taxon>Actinomycetota</taxon>
        <taxon>Actinomycetes</taxon>
        <taxon>Mycobacteriales</taxon>
        <taxon>Mycobacteriaceae</taxon>
        <taxon>Mycobacterium</taxon>
        <taxon>Mycobacterium simiae complex</taxon>
    </lineage>
</organism>
<name>A0A024K2K6_9MYCO</name>
<evidence type="ECO:0000313" key="1">
    <source>
        <dbReference type="EMBL" id="CDO89708.1"/>
    </source>
</evidence>
<dbReference type="HOGENOM" id="CLU_1413817_0_0_11"/>
<reference evidence="1" key="2">
    <citation type="submission" date="2014-04" db="EMBL/GenBank/DDBJ databases">
        <authorList>
            <person name="Urmite Genomes U."/>
        </authorList>
    </citation>
    <scope>NUCLEOTIDE SEQUENCE</scope>
    <source>
        <strain evidence="1">DSM 44626</strain>
    </source>
</reference>
<dbReference type="InterPro" id="IPR016181">
    <property type="entry name" value="Acyl_CoA_acyltransferase"/>
</dbReference>
<dbReference type="AlphaFoldDB" id="A0A024K2K6"/>
<gene>
    <name evidence="1" type="ORF">BN973_04088</name>
</gene>
<accession>A0A024K2K6</accession>
<protein>
    <recommendedName>
        <fullName evidence="2">N-acetyltransferase domain-containing protein</fullName>
    </recommendedName>
</protein>
<dbReference type="EMBL" id="HG964446">
    <property type="protein sequence ID" value="CDO89708.1"/>
    <property type="molecule type" value="Genomic_DNA"/>
</dbReference>
<sequence>MMPATRTDMAVAGRVRQCRGAEKEIRRSSLVCLRRARSSDGPALLRMHERCSLATRYARWLAPSPIFPAAYLRSVLAGGPEYVAIVAACSGRPSRVVGLASAALTSEGDRELGFLIEDHYQGLGIGTAMLVALMDLIGPDQGLVVSAHFENHWLLDKLLQFGTVVTHTDHGVIDARVFRGPRGRSTGDGGEI</sequence>
<dbReference type="Gene3D" id="3.40.630.30">
    <property type="match status" value="1"/>
</dbReference>
<reference evidence="1" key="1">
    <citation type="journal article" date="2014" name="Genome Announc.">
        <title>Draft Genome Sequence of Mycobacterium triplex DSM 44626.</title>
        <authorList>
            <person name="Sassi M."/>
            <person name="Croce O."/>
            <person name="Robert C."/>
            <person name="Raoult D."/>
            <person name="Drancourt M."/>
        </authorList>
    </citation>
    <scope>NUCLEOTIDE SEQUENCE [LARGE SCALE GENOMIC DNA]</scope>
    <source>
        <strain evidence="1">DSM 44626</strain>
    </source>
</reference>
<dbReference type="Proteomes" id="UP000028880">
    <property type="component" value="Unassembled WGS sequence"/>
</dbReference>